<dbReference type="Pfam" id="PF00486">
    <property type="entry name" value="Trans_reg_C"/>
    <property type="match status" value="1"/>
</dbReference>
<comment type="caution">
    <text evidence="6">The sequence shown here is derived from an EMBL/GenBank/DDBJ whole genome shotgun (WGS) entry which is preliminary data.</text>
</comment>
<dbReference type="AlphaFoldDB" id="A0A0J6SCY2"/>
<keyword evidence="7" id="KW-1185">Reference proteome</keyword>
<dbReference type="SUPFAM" id="SSF52172">
    <property type="entry name" value="CheY-like"/>
    <property type="match status" value="1"/>
</dbReference>
<evidence type="ECO:0000256" key="2">
    <source>
        <dbReference type="PROSITE-ProRule" id="PRU00169"/>
    </source>
</evidence>
<dbReference type="SMART" id="SM00862">
    <property type="entry name" value="Trans_reg_C"/>
    <property type="match status" value="1"/>
</dbReference>
<evidence type="ECO:0000259" key="5">
    <source>
        <dbReference type="PROSITE" id="PS51755"/>
    </source>
</evidence>
<name>A0A0J6SCY2_9HYPH</name>
<feature type="domain" description="OmpR/PhoB-type" evidence="5">
    <location>
        <begin position="124"/>
        <end position="222"/>
    </location>
</feature>
<reference evidence="6 7" key="1">
    <citation type="submission" date="2015-03" db="EMBL/GenBank/DDBJ databases">
        <title>Genome sequencing of Methylobacterium variabile DSM 16961.</title>
        <authorList>
            <person name="Chaudhry V."/>
            <person name="Patil P.B."/>
        </authorList>
    </citation>
    <scope>NUCLEOTIDE SEQUENCE [LARGE SCALE GENOMIC DNA]</scope>
    <source>
        <strain evidence="6 7">DSM 16961</strain>
    </source>
</reference>
<dbReference type="GO" id="GO:0032993">
    <property type="term" value="C:protein-DNA complex"/>
    <property type="evidence" value="ECO:0007669"/>
    <property type="project" value="TreeGrafter"/>
</dbReference>
<feature type="DNA-binding region" description="OmpR/PhoB-type" evidence="3">
    <location>
        <begin position="124"/>
        <end position="222"/>
    </location>
</feature>
<dbReference type="PATRIC" id="fig|298794.3.peg.3077"/>
<dbReference type="InterPro" id="IPR001867">
    <property type="entry name" value="OmpR/PhoB-type_DNA-bd"/>
</dbReference>
<feature type="domain" description="Response regulatory" evidence="4">
    <location>
        <begin position="2"/>
        <end position="116"/>
    </location>
</feature>
<dbReference type="EMBL" id="LABY01000204">
    <property type="protein sequence ID" value="KMO31218.1"/>
    <property type="molecule type" value="Genomic_DNA"/>
</dbReference>
<keyword evidence="2" id="KW-0597">Phosphoprotein</keyword>
<evidence type="ECO:0000256" key="1">
    <source>
        <dbReference type="ARBA" id="ARBA00023125"/>
    </source>
</evidence>
<evidence type="ECO:0000259" key="4">
    <source>
        <dbReference type="PROSITE" id="PS50110"/>
    </source>
</evidence>
<dbReference type="InterPro" id="IPR039420">
    <property type="entry name" value="WalR-like"/>
</dbReference>
<dbReference type="Proteomes" id="UP000035955">
    <property type="component" value="Unassembled WGS sequence"/>
</dbReference>
<dbReference type="PANTHER" id="PTHR48111">
    <property type="entry name" value="REGULATOR OF RPOS"/>
    <property type="match status" value="1"/>
</dbReference>
<feature type="modified residue" description="4-aspartylphosphate" evidence="2">
    <location>
        <position position="51"/>
    </location>
</feature>
<evidence type="ECO:0000313" key="6">
    <source>
        <dbReference type="EMBL" id="KMO31218.1"/>
    </source>
</evidence>
<dbReference type="SMART" id="SM00448">
    <property type="entry name" value="REC"/>
    <property type="match status" value="1"/>
</dbReference>
<dbReference type="CDD" id="cd00383">
    <property type="entry name" value="trans_reg_C"/>
    <property type="match status" value="1"/>
</dbReference>
<dbReference type="InterPro" id="IPR036388">
    <property type="entry name" value="WH-like_DNA-bd_sf"/>
</dbReference>
<organism evidence="6 7">
    <name type="scientific">Methylobacterium variabile</name>
    <dbReference type="NCBI Taxonomy" id="298794"/>
    <lineage>
        <taxon>Bacteria</taxon>
        <taxon>Pseudomonadati</taxon>
        <taxon>Pseudomonadota</taxon>
        <taxon>Alphaproteobacteria</taxon>
        <taxon>Hyphomicrobiales</taxon>
        <taxon>Methylobacteriaceae</taxon>
        <taxon>Methylobacterium</taxon>
    </lineage>
</organism>
<dbReference type="PANTHER" id="PTHR48111:SF36">
    <property type="entry name" value="TRANSCRIPTIONAL REGULATORY PROTEIN CUTR"/>
    <property type="match status" value="1"/>
</dbReference>
<dbReference type="PROSITE" id="PS50110">
    <property type="entry name" value="RESPONSE_REGULATORY"/>
    <property type="match status" value="1"/>
</dbReference>
<dbReference type="PROSITE" id="PS51755">
    <property type="entry name" value="OMPR_PHOB"/>
    <property type="match status" value="1"/>
</dbReference>
<evidence type="ECO:0000313" key="7">
    <source>
        <dbReference type="Proteomes" id="UP000035955"/>
    </source>
</evidence>
<dbReference type="Gene3D" id="3.40.50.2300">
    <property type="match status" value="1"/>
</dbReference>
<dbReference type="GO" id="GO:0006355">
    <property type="term" value="P:regulation of DNA-templated transcription"/>
    <property type="evidence" value="ECO:0007669"/>
    <property type="project" value="InterPro"/>
</dbReference>
<sequence>MRVLVVEDDPQLSAWLKTTLSDALGHADVVDNLDEALAAVSVQPFDLVVLDRRLPDGDGITLISRLAQLRPRPGVLMLTAFDDPVEIARALDAGADDYVPKPFEPVELVARARAVIRRLQVDRKGVLRVGNLSFDTAERSVSIDGRPIPVPRRELALLEALIRRAGQVAMREALEAAAYGFDDEIQSNALDAHISRLRKRLRDADCSVAIKPLRGLGYMMEAG</sequence>
<dbReference type="Pfam" id="PF00072">
    <property type="entry name" value="Response_reg"/>
    <property type="match status" value="1"/>
</dbReference>
<dbReference type="RefSeq" id="WP_048447230.1">
    <property type="nucleotide sequence ID" value="NZ_LABY01000204.1"/>
</dbReference>
<dbReference type="GO" id="GO:0000156">
    <property type="term" value="F:phosphorelay response regulator activity"/>
    <property type="evidence" value="ECO:0007669"/>
    <property type="project" value="TreeGrafter"/>
</dbReference>
<protein>
    <submittedName>
        <fullName evidence="6">Transcriptional regulator</fullName>
    </submittedName>
</protein>
<dbReference type="OrthoDB" id="9802426at2"/>
<gene>
    <name evidence="6" type="ORF">VQ02_26500</name>
</gene>
<dbReference type="GO" id="GO:0005829">
    <property type="term" value="C:cytosol"/>
    <property type="evidence" value="ECO:0007669"/>
    <property type="project" value="TreeGrafter"/>
</dbReference>
<dbReference type="InterPro" id="IPR001789">
    <property type="entry name" value="Sig_transdc_resp-reg_receiver"/>
</dbReference>
<dbReference type="InterPro" id="IPR011006">
    <property type="entry name" value="CheY-like_superfamily"/>
</dbReference>
<keyword evidence="1 3" id="KW-0238">DNA-binding</keyword>
<accession>A0A0J6SCY2</accession>
<dbReference type="GO" id="GO:0000976">
    <property type="term" value="F:transcription cis-regulatory region binding"/>
    <property type="evidence" value="ECO:0007669"/>
    <property type="project" value="TreeGrafter"/>
</dbReference>
<dbReference type="Gene3D" id="1.10.10.10">
    <property type="entry name" value="Winged helix-like DNA-binding domain superfamily/Winged helix DNA-binding domain"/>
    <property type="match status" value="1"/>
</dbReference>
<evidence type="ECO:0000256" key="3">
    <source>
        <dbReference type="PROSITE-ProRule" id="PRU01091"/>
    </source>
</evidence>
<proteinExistence type="predicted"/>